<name>A0A699GVM7_TANCI</name>
<comment type="caution">
    <text evidence="2">The sequence shown here is derived from an EMBL/GenBank/DDBJ whole genome shotgun (WGS) entry which is preliminary data.</text>
</comment>
<sequence length="243" mass="28054">MSSKASKEESTESESDDDDESRNMSGFMVESFNQKKLKKFDFITKSEEHFHLTKEEISAQTKITKDAIAEAAKLEGERRREEIVDLLGPKIELSIHGWLSHRYGVCILSLDLDHVNACTAYKLYYLAIKRKFNFTTMIVYRMEDVKRNNNAPMPFTMLLTRLYKHILETNPQAIVPLDRFMFHECVMDPLDILRNPIKKKGKRVISPLASSSSSSSSFDENKVPSFLKIYEELSENEELIDAK</sequence>
<feature type="compositionally biased region" description="Acidic residues" evidence="1">
    <location>
        <begin position="11"/>
        <end position="20"/>
    </location>
</feature>
<evidence type="ECO:0000256" key="1">
    <source>
        <dbReference type="SAM" id="MobiDB-lite"/>
    </source>
</evidence>
<feature type="compositionally biased region" description="Basic and acidic residues" evidence="1">
    <location>
        <begin position="1"/>
        <end position="10"/>
    </location>
</feature>
<feature type="region of interest" description="Disordered" evidence="1">
    <location>
        <begin position="1"/>
        <end position="25"/>
    </location>
</feature>
<accession>A0A699GVM7</accession>
<dbReference type="AlphaFoldDB" id="A0A699GVM7"/>
<gene>
    <name evidence="2" type="ORF">Tci_128467</name>
</gene>
<proteinExistence type="predicted"/>
<protein>
    <submittedName>
        <fullName evidence="2">Uncharacterized protein</fullName>
    </submittedName>
</protein>
<reference evidence="2" key="1">
    <citation type="journal article" date="2019" name="Sci. Rep.">
        <title>Draft genome of Tanacetum cinerariifolium, the natural source of mosquito coil.</title>
        <authorList>
            <person name="Yamashiro T."/>
            <person name="Shiraishi A."/>
            <person name="Satake H."/>
            <person name="Nakayama K."/>
        </authorList>
    </citation>
    <scope>NUCLEOTIDE SEQUENCE</scope>
</reference>
<organism evidence="2">
    <name type="scientific">Tanacetum cinerariifolium</name>
    <name type="common">Dalmatian daisy</name>
    <name type="synonym">Chrysanthemum cinerariifolium</name>
    <dbReference type="NCBI Taxonomy" id="118510"/>
    <lineage>
        <taxon>Eukaryota</taxon>
        <taxon>Viridiplantae</taxon>
        <taxon>Streptophyta</taxon>
        <taxon>Embryophyta</taxon>
        <taxon>Tracheophyta</taxon>
        <taxon>Spermatophyta</taxon>
        <taxon>Magnoliopsida</taxon>
        <taxon>eudicotyledons</taxon>
        <taxon>Gunneridae</taxon>
        <taxon>Pentapetalae</taxon>
        <taxon>asterids</taxon>
        <taxon>campanulids</taxon>
        <taxon>Asterales</taxon>
        <taxon>Asteraceae</taxon>
        <taxon>Asteroideae</taxon>
        <taxon>Anthemideae</taxon>
        <taxon>Anthemidinae</taxon>
        <taxon>Tanacetum</taxon>
    </lineage>
</organism>
<evidence type="ECO:0000313" key="2">
    <source>
        <dbReference type="EMBL" id="GEV56490.1"/>
    </source>
</evidence>
<dbReference type="EMBL" id="BKCJ010027249">
    <property type="protein sequence ID" value="GEV56490.1"/>
    <property type="molecule type" value="Genomic_DNA"/>
</dbReference>